<dbReference type="Proteomes" id="UP000077787">
    <property type="component" value="Chromosome"/>
</dbReference>
<protein>
    <submittedName>
        <fullName evidence="7">Diguanylate cyclase</fullName>
    </submittedName>
</protein>
<evidence type="ECO:0000256" key="2">
    <source>
        <dbReference type="ARBA" id="ARBA00004533"/>
    </source>
</evidence>
<dbReference type="AlphaFoldDB" id="A0A172WKP9"/>
<dbReference type="PANTHER" id="PTHR44757">
    <property type="entry name" value="DIGUANYLATE CYCLASE DGCP"/>
    <property type="match status" value="1"/>
</dbReference>
<dbReference type="SMART" id="SM00091">
    <property type="entry name" value="PAS"/>
    <property type="match status" value="2"/>
</dbReference>
<evidence type="ECO:0000256" key="1">
    <source>
        <dbReference type="ARBA" id="ARBA00001946"/>
    </source>
</evidence>
<sequence length="649" mass="71712">MVAPHPANEVERLQLLHALQILDTDPEPVFDRLTRLLAHTLGTPIALVSLIDEHRQWFKSRVGLNVSETPRDQAFCAHAILDGEPLLVVPDAYLDERFADNPLVLGSPHIRAYAGAPIRTQGGLALGTLCAIDTRPRAFTGVELQILQDMADMVAREMHLRETLLLARSQLSQADELLVESEERYRSVFELASVGIAIVAPDGTWQSVNEPLCRIVGYSAAELLKMTFQDITHPEDLDDDLDLVRKLASGELDAYHLEKRYVHREGHAVWIKLSVSKKLSAQGELEYFIAVIRDIQARKEAEEGLAVLRRELEARVQERTEQLLQSNRELRTVIDSRQRAEQEARDREAELAAVIEHATDAYISLDQNGVVRAWNRVAEETFGWSISEAIGHTLDQLIVPSEMRAAHHAGIARYLAIGESTLLGRRLELPALRKDGSHLTVEMCVRALHLGGKTLFSAFLHDISERKLHEAQRESEARHDALTGLLNRRGLTELLPIALSRADRSVSDLGLLFIDLDGFKAVNDTFGHEAGDELLRAVAVLLQQCVRETDSVVRLAGDEFTVLLEGLASCESDARLVAEKVLAAIAQPISTSHGLATVSASIGISCYTAGSDKDAAQLMREADERMYQAKRAGKGRAFSSGDASRTAVL</sequence>
<dbReference type="InterPro" id="IPR029016">
    <property type="entry name" value="GAF-like_dom_sf"/>
</dbReference>
<dbReference type="SUPFAM" id="SSF55785">
    <property type="entry name" value="PYP-like sensor domain (PAS domain)"/>
    <property type="match status" value="2"/>
</dbReference>
<name>A0A172WKP9_STUST</name>
<dbReference type="FunFam" id="3.30.70.270:FF:000001">
    <property type="entry name" value="Diguanylate cyclase domain protein"/>
    <property type="match status" value="1"/>
</dbReference>
<dbReference type="PANTHER" id="PTHR44757:SF2">
    <property type="entry name" value="BIOFILM ARCHITECTURE MAINTENANCE PROTEIN MBAA"/>
    <property type="match status" value="1"/>
</dbReference>
<dbReference type="InterPro" id="IPR029787">
    <property type="entry name" value="Nucleotide_cyclase"/>
</dbReference>
<dbReference type="Gene3D" id="3.30.450.20">
    <property type="entry name" value="PAS domain"/>
    <property type="match status" value="2"/>
</dbReference>
<feature type="domain" description="PAS" evidence="4">
    <location>
        <begin position="181"/>
        <end position="251"/>
    </location>
</feature>
<dbReference type="SUPFAM" id="SSF55781">
    <property type="entry name" value="GAF domain-like"/>
    <property type="match status" value="1"/>
</dbReference>
<dbReference type="CDD" id="cd00130">
    <property type="entry name" value="PAS"/>
    <property type="match status" value="2"/>
</dbReference>
<dbReference type="InterPro" id="IPR001610">
    <property type="entry name" value="PAC"/>
</dbReference>
<dbReference type="PROSITE" id="PS50112">
    <property type="entry name" value="PAS"/>
    <property type="match status" value="2"/>
</dbReference>
<dbReference type="SUPFAM" id="SSF55073">
    <property type="entry name" value="Nucleotide cyclase"/>
    <property type="match status" value="1"/>
</dbReference>
<feature type="coiled-coil region" evidence="3">
    <location>
        <begin position="298"/>
        <end position="357"/>
    </location>
</feature>
<dbReference type="InterPro" id="IPR043128">
    <property type="entry name" value="Rev_trsase/Diguanyl_cyclase"/>
</dbReference>
<dbReference type="EMBL" id="CP015641">
    <property type="protein sequence ID" value="ANF24043.1"/>
    <property type="molecule type" value="Genomic_DNA"/>
</dbReference>
<dbReference type="InterPro" id="IPR035965">
    <property type="entry name" value="PAS-like_dom_sf"/>
</dbReference>
<dbReference type="Pfam" id="PF00989">
    <property type="entry name" value="PAS"/>
    <property type="match status" value="2"/>
</dbReference>
<evidence type="ECO:0000313" key="8">
    <source>
        <dbReference type="Proteomes" id="UP000077787"/>
    </source>
</evidence>
<feature type="domain" description="PAC" evidence="5">
    <location>
        <begin position="255"/>
        <end position="307"/>
    </location>
</feature>
<evidence type="ECO:0000256" key="3">
    <source>
        <dbReference type="SAM" id="Coils"/>
    </source>
</evidence>
<accession>A0A172WKP9</accession>
<dbReference type="GO" id="GO:0005886">
    <property type="term" value="C:plasma membrane"/>
    <property type="evidence" value="ECO:0007669"/>
    <property type="project" value="UniProtKB-SubCell"/>
</dbReference>
<dbReference type="SMART" id="SM00065">
    <property type="entry name" value="GAF"/>
    <property type="match status" value="1"/>
</dbReference>
<dbReference type="GO" id="GO:0006355">
    <property type="term" value="P:regulation of DNA-templated transcription"/>
    <property type="evidence" value="ECO:0007669"/>
    <property type="project" value="InterPro"/>
</dbReference>
<dbReference type="NCBIfam" id="TIGR00229">
    <property type="entry name" value="sensory_box"/>
    <property type="match status" value="2"/>
</dbReference>
<dbReference type="SMART" id="SM00086">
    <property type="entry name" value="PAC"/>
    <property type="match status" value="2"/>
</dbReference>
<dbReference type="Gene3D" id="3.30.70.270">
    <property type="match status" value="1"/>
</dbReference>
<evidence type="ECO:0000259" key="4">
    <source>
        <dbReference type="PROSITE" id="PS50112"/>
    </source>
</evidence>
<dbReference type="InterPro" id="IPR013767">
    <property type="entry name" value="PAS_fold"/>
</dbReference>
<dbReference type="OrthoDB" id="9812358at2"/>
<proteinExistence type="predicted"/>
<feature type="domain" description="GGDEF" evidence="6">
    <location>
        <begin position="507"/>
        <end position="642"/>
    </location>
</feature>
<dbReference type="Pfam" id="PF01590">
    <property type="entry name" value="GAF"/>
    <property type="match status" value="1"/>
</dbReference>
<dbReference type="InterPro" id="IPR052155">
    <property type="entry name" value="Biofilm_reg_signaling"/>
</dbReference>
<comment type="cofactor">
    <cofactor evidence="1">
        <name>Mg(2+)</name>
        <dbReference type="ChEBI" id="CHEBI:18420"/>
    </cofactor>
</comment>
<dbReference type="PROSITE" id="PS50887">
    <property type="entry name" value="GGDEF"/>
    <property type="match status" value="1"/>
</dbReference>
<gene>
    <name evidence="7" type="ORF">PS273GM_02210</name>
</gene>
<reference evidence="7 8" key="1">
    <citation type="submission" date="2016-05" db="EMBL/GenBank/DDBJ databases">
        <title>Genome sequence of Pseudomonas stutzeri 273 and identification of the exopolysaccharide biosynthesis locus.</title>
        <authorList>
            <person name="Wu S."/>
            <person name="Sun C."/>
        </authorList>
    </citation>
    <scope>NUCLEOTIDE SEQUENCE [LARGE SCALE GENOMIC DNA]</scope>
    <source>
        <strain evidence="7 8">273</strain>
    </source>
</reference>
<dbReference type="SMART" id="SM00267">
    <property type="entry name" value="GGDEF"/>
    <property type="match status" value="1"/>
</dbReference>
<dbReference type="Gene3D" id="3.30.450.40">
    <property type="match status" value="1"/>
</dbReference>
<comment type="subcellular location">
    <subcellularLocation>
        <location evidence="2">Cell inner membrane</location>
    </subcellularLocation>
</comment>
<dbReference type="CDD" id="cd01949">
    <property type="entry name" value="GGDEF"/>
    <property type="match status" value="1"/>
</dbReference>
<dbReference type="GO" id="GO:0003824">
    <property type="term" value="F:catalytic activity"/>
    <property type="evidence" value="ECO:0007669"/>
    <property type="project" value="UniProtKB-ARBA"/>
</dbReference>
<evidence type="ECO:0000259" key="6">
    <source>
        <dbReference type="PROSITE" id="PS50887"/>
    </source>
</evidence>
<dbReference type="InterPro" id="IPR003018">
    <property type="entry name" value="GAF"/>
</dbReference>
<dbReference type="Pfam" id="PF00990">
    <property type="entry name" value="GGDEF"/>
    <property type="match status" value="1"/>
</dbReference>
<dbReference type="PROSITE" id="PS50113">
    <property type="entry name" value="PAC"/>
    <property type="match status" value="1"/>
</dbReference>
<dbReference type="InterPro" id="IPR000014">
    <property type="entry name" value="PAS"/>
</dbReference>
<feature type="domain" description="PAS" evidence="4">
    <location>
        <begin position="347"/>
        <end position="418"/>
    </location>
</feature>
<keyword evidence="3" id="KW-0175">Coiled coil</keyword>
<dbReference type="InterPro" id="IPR000160">
    <property type="entry name" value="GGDEF_dom"/>
</dbReference>
<organism evidence="7 8">
    <name type="scientific">Stutzerimonas stutzeri</name>
    <name type="common">Pseudomonas stutzeri</name>
    <dbReference type="NCBI Taxonomy" id="316"/>
    <lineage>
        <taxon>Bacteria</taxon>
        <taxon>Pseudomonadati</taxon>
        <taxon>Pseudomonadota</taxon>
        <taxon>Gammaproteobacteria</taxon>
        <taxon>Pseudomonadales</taxon>
        <taxon>Pseudomonadaceae</taxon>
        <taxon>Stutzerimonas</taxon>
    </lineage>
</organism>
<dbReference type="RefSeq" id="WP_064480479.1">
    <property type="nucleotide sequence ID" value="NZ_CP015641.1"/>
</dbReference>
<evidence type="ECO:0000313" key="7">
    <source>
        <dbReference type="EMBL" id="ANF24043.1"/>
    </source>
</evidence>
<dbReference type="NCBIfam" id="TIGR00254">
    <property type="entry name" value="GGDEF"/>
    <property type="match status" value="1"/>
</dbReference>
<dbReference type="InterPro" id="IPR000700">
    <property type="entry name" value="PAS-assoc_C"/>
</dbReference>
<evidence type="ECO:0000259" key="5">
    <source>
        <dbReference type="PROSITE" id="PS50113"/>
    </source>
</evidence>